<keyword evidence="2" id="KW-0812">Transmembrane</keyword>
<feature type="region of interest" description="Disordered" evidence="1">
    <location>
        <begin position="445"/>
        <end position="480"/>
    </location>
</feature>
<keyword evidence="2" id="KW-1133">Transmembrane helix</keyword>
<feature type="domain" description="Centrosomal protein CEP104 Zn finger" evidence="3">
    <location>
        <begin position="324"/>
        <end position="437"/>
    </location>
</feature>
<dbReference type="GO" id="GO:0005929">
    <property type="term" value="C:cilium"/>
    <property type="evidence" value="ECO:0007669"/>
    <property type="project" value="TreeGrafter"/>
</dbReference>
<protein>
    <submittedName>
        <fullName evidence="5">TRAF-type domain-containing protein</fullName>
    </submittedName>
</protein>
<accession>A0A7I4YAD1</accession>
<dbReference type="WBParaSite" id="HCON_00073520-00001">
    <property type="protein sequence ID" value="HCON_00073520-00001"/>
    <property type="gene ID" value="HCON_00073520"/>
</dbReference>
<evidence type="ECO:0000256" key="2">
    <source>
        <dbReference type="SAM" id="Phobius"/>
    </source>
</evidence>
<dbReference type="Proteomes" id="UP000025227">
    <property type="component" value="Unplaced"/>
</dbReference>
<dbReference type="PANTHER" id="PTHR13371:SF0">
    <property type="entry name" value="CENTROSOMAL PROTEIN OF 104 KDA"/>
    <property type="match status" value="1"/>
</dbReference>
<sequence>MTSSNLEEELYKDYLKRRNKEYGYLQESQPNREEQSGGRKLGSALPSGRFKPMAQRQPSASLSDEKRSQLKGDGSYTMPDNIYRASGYVSRPLELGGDPLSAVRTLKNQMQIAAVKHRAEGLTVRANLCNNACDRLTAAESKLTAMTRERTDALVVGDSMKAHEISDNMEKLKEVAVRDTYADLLFDKHEMMAYGVDSEWSSLRKEEPPRPVSPIPPPAVPKNGLLIQLLLVLLIIFCFIFMIPKQWGATTETQTEEIEPEFEEIPNQEKPEILLPEPEVKKNSRLAELEATQNELLLAAQRDQPKHEDDGYDDPYQLPDYTGTCQFCGESAPDFKMEGRIEEHYRTSCMCMTRCRYCSKIALVAQLDEHLINRCSFLAGQMVACDACGMAIDVTDNANGMKHPMCRGRLPPSGAIWCPLCAVAVDNTKQAWKTHLLEVCYNNPRRDGPDPEPPVQSNILSAKKPTRPSSTASTKAASKRRMIDADKLVVALQAVQIKKKEAAKKKAVAAASGETPATVPS</sequence>
<feature type="region of interest" description="Disordered" evidence="1">
    <location>
        <begin position="21"/>
        <end position="78"/>
    </location>
</feature>
<organism evidence="4 5">
    <name type="scientific">Haemonchus contortus</name>
    <name type="common">Barber pole worm</name>
    <dbReference type="NCBI Taxonomy" id="6289"/>
    <lineage>
        <taxon>Eukaryota</taxon>
        <taxon>Metazoa</taxon>
        <taxon>Ecdysozoa</taxon>
        <taxon>Nematoda</taxon>
        <taxon>Chromadorea</taxon>
        <taxon>Rhabditida</taxon>
        <taxon>Rhabditina</taxon>
        <taxon>Rhabditomorpha</taxon>
        <taxon>Strongyloidea</taxon>
        <taxon>Trichostrongylidae</taxon>
        <taxon>Haemonchus</taxon>
    </lineage>
</organism>
<dbReference type="PANTHER" id="PTHR13371">
    <property type="entry name" value="GLYCINE-, GLUTAMATE-, THIENYLCYCLOHEXYLPIPERIDINE-BINDING PROTEIN"/>
    <property type="match status" value="1"/>
</dbReference>
<feature type="compositionally biased region" description="Low complexity" evidence="1">
    <location>
        <begin position="467"/>
        <end position="476"/>
    </location>
</feature>
<evidence type="ECO:0000313" key="5">
    <source>
        <dbReference type="WBParaSite" id="HCON_00073520-00001"/>
    </source>
</evidence>
<reference evidence="5" key="1">
    <citation type="submission" date="2020-12" db="UniProtKB">
        <authorList>
            <consortium name="WormBaseParasite"/>
        </authorList>
    </citation>
    <scope>IDENTIFICATION</scope>
    <source>
        <strain evidence="5">MHco3</strain>
    </source>
</reference>
<dbReference type="OrthoDB" id="66599at2759"/>
<dbReference type="Pfam" id="PF21039">
    <property type="entry name" value="CEP104_ZnF"/>
    <property type="match status" value="1"/>
</dbReference>
<proteinExistence type="predicted"/>
<dbReference type="InterPro" id="IPR052607">
    <property type="entry name" value="CEP104-like"/>
</dbReference>
<keyword evidence="2" id="KW-0472">Membrane</keyword>
<dbReference type="InterPro" id="IPR048738">
    <property type="entry name" value="CEP104_Znf"/>
</dbReference>
<keyword evidence="4" id="KW-1185">Reference proteome</keyword>
<evidence type="ECO:0000313" key="4">
    <source>
        <dbReference type="Proteomes" id="UP000025227"/>
    </source>
</evidence>
<evidence type="ECO:0000259" key="3">
    <source>
        <dbReference type="Pfam" id="PF21039"/>
    </source>
</evidence>
<dbReference type="OMA" id="CKYCMKL"/>
<feature type="transmembrane region" description="Helical" evidence="2">
    <location>
        <begin position="225"/>
        <end position="243"/>
    </location>
</feature>
<evidence type="ECO:0000256" key="1">
    <source>
        <dbReference type="SAM" id="MobiDB-lite"/>
    </source>
</evidence>
<dbReference type="AlphaFoldDB" id="A0A7I4YAD1"/>
<name>A0A7I4YAD1_HAECO</name>